<dbReference type="EMBL" id="JAGEUA010000002">
    <property type="protein sequence ID" value="KAL1006562.1"/>
    <property type="molecule type" value="Genomic_DNA"/>
</dbReference>
<accession>A0ABD0XFE8</accession>
<dbReference type="AlphaFoldDB" id="A0ABD0XFE8"/>
<keyword evidence="4" id="KW-1185">Reference proteome</keyword>
<organism evidence="3 4">
    <name type="scientific">Umbra pygmaea</name>
    <name type="common">Eastern mudminnow</name>
    <dbReference type="NCBI Taxonomy" id="75934"/>
    <lineage>
        <taxon>Eukaryota</taxon>
        <taxon>Metazoa</taxon>
        <taxon>Chordata</taxon>
        <taxon>Craniata</taxon>
        <taxon>Vertebrata</taxon>
        <taxon>Euteleostomi</taxon>
        <taxon>Actinopterygii</taxon>
        <taxon>Neopterygii</taxon>
        <taxon>Teleostei</taxon>
        <taxon>Protacanthopterygii</taxon>
        <taxon>Esociformes</taxon>
        <taxon>Umbridae</taxon>
        <taxon>Umbra</taxon>
    </lineage>
</organism>
<protein>
    <recommendedName>
        <fullName evidence="5">Secreted protein</fullName>
    </recommendedName>
</protein>
<name>A0ABD0XFE8_UMBPY</name>
<feature type="region of interest" description="Disordered" evidence="1">
    <location>
        <begin position="32"/>
        <end position="53"/>
    </location>
</feature>
<evidence type="ECO:0000313" key="3">
    <source>
        <dbReference type="EMBL" id="KAL1006562.1"/>
    </source>
</evidence>
<reference evidence="3 4" key="1">
    <citation type="submission" date="2024-06" db="EMBL/GenBank/DDBJ databases">
        <authorList>
            <person name="Pan Q."/>
            <person name="Wen M."/>
            <person name="Jouanno E."/>
            <person name="Zahm M."/>
            <person name="Klopp C."/>
            <person name="Cabau C."/>
            <person name="Louis A."/>
            <person name="Berthelot C."/>
            <person name="Parey E."/>
            <person name="Roest Crollius H."/>
            <person name="Montfort J."/>
            <person name="Robinson-Rechavi M."/>
            <person name="Bouchez O."/>
            <person name="Lampietro C."/>
            <person name="Lopez Roques C."/>
            <person name="Donnadieu C."/>
            <person name="Postlethwait J."/>
            <person name="Bobe J."/>
            <person name="Verreycken H."/>
            <person name="Guiguen Y."/>
        </authorList>
    </citation>
    <scope>NUCLEOTIDE SEQUENCE [LARGE SCALE GENOMIC DNA]</scope>
    <source>
        <strain evidence="3">Up_M1</strain>
        <tissue evidence="3">Testis</tissue>
    </source>
</reference>
<sequence>MNLVLLALRWLCLVWAGAWPVTVVTGVRTAGRRRHKDTGEHTKNRHKGHIDHKLKRQDTTKSLLIKSERLLKIKEHDFAIRPGFGGQTNTALC</sequence>
<evidence type="ECO:0000313" key="4">
    <source>
        <dbReference type="Proteomes" id="UP001557470"/>
    </source>
</evidence>
<feature type="signal peptide" evidence="2">
    <location>
        <begin position="1"/>
        <end position="26"/>
    </location>
</feature>
<keyword evidence="2" id="KW-0732">Signal</keyword>
<evidence type="ECO:0000256" key="1">
    <source>
        <dbReference type="SAM" id="MobiDB-lite"/>
    </source>
</evidence>
<gene>
    <name evidence="3" type="ORF">UPYG_G00073850</name>
</gene>
<comment type="caution">
    <text evidence="3">The sequence shown here is derived from an EMBL/GenBank/DDBJ whole genome shotgun (WGS) entry which is preliminary data.</text>
</comment>
<dbReference type="Proteomes" id="UP001557470">
    <property type="component" value="Unassembled WGS sequence"/>
</dbReference>
<feature type="compositionally biased region" description="Basic residues" evidence="1">
    <location>
        <begin position="43"/>
        <end position="53"/>
    </location>
</feature>
<feature type="chain" id="PRO_5044750837" description="Secreted protein" evidence="2">
    <location>
        <begin position="27"/>
        <end position="93"/>
    </location>
</feature>
<evidence type="ECO:0000256" key="2">
    <source>
        <dbReference type="SAM" id="SignalP"/>
    </source>
</evidence>
<proteinExistence type="predicted"/>
<evidence type="ECO:0008006" key="5">
    <source>
        <dbReference type="Google" id="ProtNLM"/>
    </source>
</evidence>